<dbReference type="PROSITE" id="PS51318">
    <property type="entry name" value="TAT"/>
    <property type="match status" value="1"/>
</dbReference>
<gene>
    <name evidence="3" type="ORF">LF1_31210</name>
</gene>
<dbReference type="PANTHER" id="PTHR34154">
    <property type="entry name" value="ALKALI-SENSITIVE LINKAGE PROTEIN 1"/>
    <property type="match status" value="1"/>
</dbReference>
<dbReference type="InterPro" id="IPR024655">
    <property type="entry name" value="Asl1_glyco_hydro_catalytic"/>
</dbReference>
<dbReference type="SUPFAM" id="SSF51445">
    <property type="entry name" value="(Trans)glycosidases"/>
    <property type="match status" value="1"/>
</dbReference>
<dbReference type="InterPro" id="IPR017853">
    <property type="entry name" value="GH"/>
</dbReference>
<dbReference type="GO" id="GO:0016787">
    <property type="term" value="F:hydrolase activity"/>
    <property type="evidence" value="ECO:0007669"/>
    <property type="project" value="UniProtKB-KW"/>
</dbReference>
<dbReference type="Proteomes" id="UP000322699">
    <property type="component" value="Unassembled WGS sequence"/>
</dbReference>
<dbReference type="RefSeq" id="WP_068265884.1">
    <property type="nucleotide sequence ID" value="NZ_LWSK01000100.1"/>
</dbReference>
<comment type="caution">
    <text evidence="3">The sequence shown here is derived from an EMBL/GenBank/DDBJ whole genome shotgun (WGS) entry which is preliminary data.</text>
</comment>
<dbReference type="OrthoDB" id="9809583at2"/>
<dbReference type="InterPro" id="IPR053183">
    <property type="entry name" value="ASL1"/>
</dbReference>
<keyword evidence="1" id="KW-0732">Signal</keyword>
<dbReference type="EMBL" id="VRLW01000001">
    <property type="protein sequence ID" value="KAA1260581.1"/>
    <property type="molecule type" value="Genomic_DNA"/>
</dbReference>
<organism evidence="3 4">
    <name type="scientific">Rubripirellula obstinata</name>
    <dbReference type="NCBI Taxonomy" id="406547"/>
    <lineage>
        <taxon>Bacteria</taxon>
        <taxon>Pseudomonadati</taxon>
        <taxon>Planctomycetota</taxon>
        <taxon>Planctomycetia</taxon>
        <taxon>Pirellulales</taxon>
        <taxon>Pirellulaceae</taxon>
        <taxon>Rubripirellula</taxon>
    </lineage>
</organism>
<dbReference type="Pfam" id="PF11790">
    <property type="entry name" value="Glyco_hydro_cc"/>
    <property type="match status" value="1"/>
</dbReference>
<reference evidence="3 4" key="1">
    <citation type="submission" date="2019-08" db="EMBL/GenBank/DDBJ databases">
        <title>Deep-cultivation of Planctomycetes and their phenomic and genomic characterization uncovers novel biology.</title>
        <authorList>
            <person name="Wiegand S."/>
            <person name="Jogler M."/>
            <person name="Boedeker C."/>
            <person name="Pinto D."/>
            <person name="Vollmers J."/>
            <person name="Rivas-Marin E."/>
            <person name="Kohn T."/>
            <person name="Peeters S.H."/>
            <person name="Heuer A."/>
            <person name="Rast P."/>
            <person name="Oberbeckmann S."/>
            <person name="Bunk B."/>
            <person name="Jeske O."/>
            <person name="Meyerdierks A."/>
            <person name="Storesund J.E."/>
            <person name="Kallscheuer N."/>
            <person name="Luecker S."/>
            <person name="Lage O.M."/>
            <person name="Pohl T."/>
            <person name="Merkel B.J."/>
            <person name="Hornburger P."/>
            <person name="Mueller R.-W."/>
            <person name="Bruemmer F."/>
            <person name="Labrenz M."/>
            <person name="Spormann A.M."/>
            <person name="Op Den Camp H."/>
            <person name="Overmann J."/>
            <person name="Amann R."/>
            <person name="Jetten M.S.M."/>
            <person name="Mascher T."/>
            <person name="Medema M.H."/>
            <person name="Devos D.P."/>
            <person name="Kaster A.-K."/>
            <person name="Ovreas L."/>
            <person name="Rohde M."/>
            <person name="Galperin M.Y."/>
            <person name="Jogler C."/>
        </authorList>
    </citation>
    <scope>NUCLEOTIDE SEQUENCE [LARGE SCALE GENOMIC DNA]</scope>
    <source>
        <strain evidence="3 4">LF1</strain>
    </source>
</reference>
<keyword evidence="3" id="KW-0378">Hydrolase</keyword>
<dbReference type="InterPro" id="IPR006311">
    <property type="entry name" value="TAT_signal"/>
</dbReference>
<name>A0A5B1CJW8_9BACT</name>
<accession>A0A5B1CJW8</accession>
<protein>
    <submittedName>
        <fullName evidence="3">Glycosyl hydrolase catalytic core</fullName>
    </submittedName>
</protein>
<feature type="signal peptide" evidence="1">
    <location>
        <begin position="1"/>
        <end position="27"/>
    </location>
</feature>
<evidence type="ECO:0000313" key="4">
    <source>
        <dbReference type="Proteomes" id="UP000322699"/>
    </source>
</evidence>
<dbReference type="Gene3D" id="3.20.20.80">
    <property type="entry name" value="Glycosidases"/>
    <property type="match status" value="1"/>
</dbReference>
<evidence type="ECO:0000313" key="3">
    <source>
        <dbReference type="EMBL" id="KAA1260581.1"/>
    </source>
</evidence>
<keyword evidence="4" id="KW-1185">Reference proteome</keyword>
<evidence type="ECO:0000256" key="1">
    <source>
        <dbReference type="SAM" id="SignalP"/>
    </source>
</evidence>
<feature type="domain" description="Asl1-like glycosyl hydrolase catalytic" evidence="2">
    <location>
        <begin position="54"/>
        <end position="278"/>
    </location>
</feature>
<sequence length="281" mass="31825" precursor="true">MQYANVSRRHFLQASALGLAITGVAHAAPSRRKTASKKGCCFVARENSPWLEYTKALKPDWLYTWGSVLPEGLPEDIEFCPMVWGGGKKEKVKARLEKIAALVKKDQVKYLLGFNEPDKKDQSNMTVDQALDLWPLLMDLNVPLVSPSCAHPDREWMLDFMKGVQRRDLRVDYIGAHSYGGLNPQALVRRMEKVARTFRRPVWITEFAVADWKAKTLKQNKHSPQKIARFMQNVIPALNASPYIARYAWFSGQPNHKALGNSALFDTRGNLTPLGRLYAQA</sequence>
<evidence type="ECO:0000259" key="2">
    <source>
        <dbReference type="Pfam" id="PF11790"/>
    </source>
</evidence>
<feature type="chain" id="PRO_5022885062" evidence="1">
    <location>
        <begin position="28"/>
        <end position="281"/>
    </location>
</feature>
<dbReference type="PANTHER" id="PTHR34154:SF3">
    <property type="entry name" value="ALKALI-SENSITIVE LINKAGE PROTEIN 1"/>
    <property type="match status" value="1"/>
</dbReference>
<dbReference type="GO" id="GO:0071966">
    <property type="term" value="P:fungal-type cell wall polysaccharide metabolic process"/>
    <property type="evidence" value="ECO:0007669"/>
    <property type="project" value="TreeGrafter"/>
</dbReference>
<dbReference type="AlphaFoldDB" id="A0A5B1CJW8"/>
<proteinExistence type="predicted"/>